<evidence type="ECO:0000256" key="8">
    <source>
        <dbReference type="ARBA" id="ARBA00022631"/>
    </source>
</evidence>
<dbReference type="GO" id="GO:0050897">
    <property type="term" value="F:cobalt ion binding"/>
    <property type="evidence" value="ECO:0007669"/>
    <property type="project" value="InterPro"/>
</dbReference>
<dbReference type="PANTHER" id="PTHR43668:SF2">
    <property type="entry name" value="ALLANTOINASE"/>
    <property type="match status" value="1"/>
</dbReference>
<dbReference type="GO" id="GO:0006145">
    <property type="term" value="P:purine nucleobase catabolic process"/>
    <property type="evidence" value="ECO:0007669"/>
    <property type="project" value="TreeGrafter"/>
</dbReference>
<evidence type="ECO:0000313" key="14">
    <source>
        <dbReference type="Proteomes" id="UP001206128"/>
    </source>
</evidence>
<gene>
    <name evidence="13" type="ORF">LX83_002227</name>
</gene>
<dbReference type="InterPro" id="IPR050138">
    <property type="entry name" value="DHOase/Allantoinase_Hydrolase"/>
</dbReference>
<dbReference type="InterPro" id="IPR017593">
    <property type="entry name" value="Allantoinase"/>
</dbReference>
<comment type="subunit">
    <text evidence="6">Homotetramer.</text>
</comment>
<dbReference type="InterPro" id="IPR002195">
    <property type="entry name" value="Dihydroorotase_CS"/>
</dbReference>
<dbReference type="InterPro" id="IPR006680">
    <property type="entry name" value="Amidohydro-rel"/>
</dbReference>
<comment type="similarity">
    <text evidence="5">Belongs to the metallo-dependent hydrolases superfamily. Allantoinase family.</text>
</comment>
<dbReference type="Gene3D" id="3.20.20.140">
    <property type="entry name" value="Metal-dependent hydrolases"/>
    <property type="match status" value="1"/>
</dbReference>
<dbReference type="RefSeq" id="WP_253770073.1">
    <property type="nucleotide sequence ID" value="NZ_JAMTCK010000004.1"/>
</dbReference>
<sequence length="459" mass="48512">MAAFDLVFRARRVITPEGETPCRVGVRHGRVAAVEPLTGVEATAWPADRVVELADDEVLLPGLVDAHVHVNDPGRAEWEGFPSATRAAAAGGVTTVIDMPLNSVPPTVDRAGLAAKRAAATGRVHVDVGLWGGLVPGNRGELPALHAAGVFGFKCFLLHSGVAEFPPVSPADLVAGLRVLADLDALAIVHAEDAHLVARAAPGPATGGQAASYARFLASRPALAEHTAIAAVLAAAARTGARVHILHLSSADALPMLAAARRDGVRVSVETCPHYLSFAAEEIPDGATQFKCCPPIREAANRERLWRGLADGVIDYVASDHSPCPAELKRLDVGDFDLAWGGVASLQLGLPSVWTQARRRGFALTDVVRWLADRPAAIAGVTGKGRIAVGHDADFCVFAPDAAFVVDAARLHHRHPVTPYHGRTLTGVVRQTWLRGREVTGDVPRGRLLSRGHQVEEER</sequence>
<keyword evidence="14" id="KW-1185">Reference proteome</keyword>
<comment type="cofactor">
    <cofactor evidence="1">
        <name>Zn(2+)</name>
        <dbReference type="ChEBI" id="CHEBI:29105"/>
    </cofactor>
</comment>
<dbReference type="GO" id="GO:0008270">
    <property type="term" value="F:zinc ion binding"/>
    <property type="evidence" value="ECO:0007669"/>
    <property type="project" value="InterPro"/>
</dbReference>
<dbReference type="PROSITE" id="PS00482">
    <property type="entry name" value="DIHYDROOROTASE_1"/>
    <property type="match status" value="1"/>
</dbReference>
<evidence type="ECO:0000256" key="11">
    <source>
        <dbReference type="ARBA" id="ARBA00022833"/>
    </source>
</evidence>
<dbReference type="InterPro" id="IPR011059">
    <property type="entry name" value="Metal-dep_hydrolase_composite"/>
</dbReference>
<evidence type="ECO:0000259" key="12">
    <source>
        <dbReference type="Pfam" id="PF01979"/>
    </source>
</evidence>
<dbReference type="AlphaFoldDB" id="A0AAE3GCQ1"/>
<organism evidence="13 14">
    <name type="scientific">Goodfellowiella coeruleoviolacea</name>
    <dbReference type="NCBI Taxonomy" id="334858"/>
    <lineage>
        <taxon>Bacteria</taxon>
        <taxon>Bacillati</taxon>
        <taxon>Actinomycetota</taxon>
        <taxon>Actinomycetes</taxon>
        <taxon>Pseudonocardiales</taxon>
        <taxon>Pseudonocardiaceae</taxon>
        <taxon>Goodfellowiella</taxon>
    </lineage>
</organism>
<dbReference type="InterPro" id="IPR032466">
    <property type="entry name" value="Metal_Hydrolase"/>
</dbReference>
<proteinExistence type="inferred from homology"/>
<comment type="caution">
    <text evidence="13">The sequence shown here is derived from an EMBL/GenBank/DDBJ whole genome shotgun (WGS) entry which is preliminary data.</text>
</comment>
<dbReference type="SUPFAM" id="SSF51556">
    <property type="entry name" value="Metallo-dependent hydrolases"/>
    <property type="match status" value="1"/>
</dbReference>
<accession>A0AAE3GCQ1</accession>
<dbReference type="Pfam" id="PF01979">
    <property type="entry name" value="Amidohydro_1"/>
    <property type="match status" value="1"/>
</dbReference>
<dbReference type="GO" id="GO:0005737">
    <property type="term" value="C:cytoplasm"/>
    <property type="evidence" value="ECO:0007669"/>
    <property type="project" value="TreeGrafter"/>
</dbReference>
<reference evidence="13" key="1">
    <citation type="submission" date="2022-06" db="EMBL/GenBank/DDBJ databases">
        <title>Genomic Encyclopedia of Archaeal and Bacterial Type Strains, Phase II (KMG-II): from individual species to whole genera.</title>
        <authorList>
            <person name="Goeker M."/>
        </authorList>
    </citation>
    <scope>NUCLEOTIDE SEQUENCE</scope>
    <source>
        <strain evidence="13">DSM 43935</strain>
    </source>
</reference>
<keyword evidence="9" id="KW-0479">Metal-binding</keyword>
<keyword evidence="11" id="KW-0862">Zinc</keyword>
<comment type="similarity">
    <text evidence="4">Belongs to the metallo-dependent hydrolases superfamily. DHOase family. Class I DHOase subfamily.</text>
</comment>
<evidence type="ECO:0000256" key="2">
    <source>
        <dbReference type="ARBA" id="ARBA00002368"/>
    </source>
</evidence>
<comment type="function">
    <text evidence="2">Catalyzes the reversible cyclization of carbamoyl aspartate to dihydroorotate.</text>
</comment>
<dbReference type="GO" id="GO:0000256">
    <property type="term" value="P:allantoin catabolic process"/>
    <property type="evidence" value="ECO:0007669"/>
    <property type="project" value="InterPro"/>
</dbReference>
<evidence type="ECO:0000256" key="10">
    <source>
        <dbReference type="ARBA" id="ARBA00022801"/>
    </source>
</evidence>
<evidence type="ECO:0000256" key="3">
    <source>
        <dbReference type="ARBA" id="ARBA00004968"/>
    </source>
</evidence>
<dbReference type="Proteomes" id="UP001206128">
    <property type="component" value="Unassembled WGS sequence"/>
</dbReference>
<protein>
    <recommendedName>
        <fullName evidence="7">allantoinase</fullName>
        <ecNumber evidence="7">3.5.2.5</ecNumber>
    </recommendedName>
</protein>
<evidence type="ECO:0000313" key="13">
    <source>
        <dbReference type="EMBL" id="MCP2165378.1"/>
    </source>
</evidence>
<evidence type="ECO:0000256" key="6">
    <source>
        <dbReference type="ARBA" id="ARBA00011881"/>
    </source>
</evidence>
<evidence type="ECO:0000256" key="9">
    <source>
        <dbReference type="ARBA" id="ARBA00022723"/>
    </source>
</evidence>
<evidence type="ECO:0000256" key="7">
    <source>
        <dbReference type="ARBA" id="ARBA00012863"/>
    </source>
</evidence>
<feature type="domain" description="Amidohydrolase-related" evidence="12">
    <location>
        <begin position="58"/>
        <end position="439"/>
    </location>
</feature>
<evidence type="ECO:0000256" key="5">
    <source>
        <dbReference type="ARBA" id="ARBA00010368"/>
    </source>
</evidence>
<dbReference type="PANTHER" id="PTHR43668">
    <property type="entry name" value="ALLANTOINASE"/>
    <property type="match status" value="1"/>
</dbReference>
<dbReference type="NCBIfam" id="TIGR03178">
    <property type="entry name" value="allantoinase"/>
    <property type="match status" value="1"/>
</dbReference>
<name>A0AAE3GCQ1_9PSEU</name>
<dbReference type="GO" id="GO:0004038">
    <property type="term" value="F:allantoinase activity"/>
    <property type="evidence" value="ECO:0007669"/>
    <property type="project" value="UniProtKB-EC"/>
</dbReference>
<dbReference type="EMBL" id="JAMTCK010000004">
    <property type="protein sequence ID" value="MCP2165378.1"/>
    <property type="molecule type" value="Genomic_DNA"/>
</dbReference>
<evidence type="ECO:0000256" key="4">
    <source>
        <dbReference type="ARBA" id="ARBA00010286"/>
    </source>
</evidence>
<dbReference type="FunFam" id="3.20.20.140:FF:000032">
    <property type="entry name" value="Allantoinase Dal1"/>
    <property type="match status" value="1"/>
</dbReference>
<keyword evidence="8" id="KW-0659">Purine metabolism</keyword>
<dbReference type="EC" id="3.5.2.5" evidence="7"/>
<keyword evidence="10" id="KW-0378">Hydrolase</keyword>
<comment type="pathway">
    <text evidence="3">Nitrogen metabolism; (S)-allantoin degradation; allantoate from (S)-allantoin: step 1/1.</text>
</comment>
<evidence type="ECO:0000256" key="1">
    <source>
        <dbReference type="ARBA" id="ARBA00001947"/>
    </source>
</evidence>
<dbReference type="SUPFAM" id="SSF51338">
    <property type="entry name" value="Composite domain of metallo-dependent hydrolases"/>
    <property type="match status" value="1"/>
</dbReference>